<keyword evidence="2" id="KW-1185">Reference proteome</keyword>
<dbReference type="Pfam" id="PF05258">
    <property type="entry name" value="DciA"/>
    <property type="match status" value="1"/>
</dbReference>
<dbReference type="InterPro" id="IPR007922">
    <property type="entry name" value="DciA-like"/>
</dbReference>
<proteinExistence type="predicted"/>
<dbReference type="RefSeq" id="WP_008870604.1">
    <property type="nucleotide sequence ID" value="NZ_ACJN02000003.1"/>
</dbReference>
<dbReference type="PANTHER" id="PTHR36456:SF1">
    <property type="entry name" value="UPF0232 PROTEIN SCO3875"/>
    <property type="match status" value="1"/>
</dbReference>
<comment type="caution">
    <text evidence="1">The sequence shown here is derived from an EMBL/GenBank/DDBJ whole genome shotgun (WGS) entry which is preliminary data.</text>
</comment>
<organism evidence="1 2">
    <name type="scientific">Desulfonatronospira thiodismutans ASO3-1</name>
    <dbReference type="NCBI Taxonomy" id="555779"/>
    <lineage>
        <taxon>Bacteria</taxon>
        <taxon>Pseudomonadati</taxon>
        <taxon>Thermodesulfobacteriota</taxon>
        <taxon>Desulfovibrionia</taxon>
        <taxon>Desulfovibrionales</taxon>
        <taxon>Desulfonatronovibrionaceae</taxon>
        <taxon>Desulfonatronospira</taxon>
    </lineage>
</organism>
<name>D6SRD0_9BACT</name>
<reference evidence="1" key="1">
    <citation type="submission" date="2010-05" db="EMBL/GenBank/DDBJ databases">
        <title>The draft genome of Desulfonatronospira thiodismutans ASO3-1.</title>
        <authorList>
            <consortium name="US DOE Joint Genome Institute (JGI-PGF)"/>
            <person name="Lucas S."/>
            <person name="Copeland A."/>
            <person name="Lapidus A."/>
            <person name="Cheng J.-F."/>
            <person name="Bruce D."/>
            <person name="Goodwin L."/>
            <person name="Pitluck S."/>
            <person name="Chertkov O."/>
            <person name="Brettin T."/>
            <person name="Detter J.C."/>
            <person name="Han C."/>
            <person name="Land M.L."/>
            <person name="Hauser L."/>
            <person name="Kyrpides N."/>
            <person name="Mikhailova N."/>
            <person name="Muyzer G."/>
            <person name="Woyke T."/>
        </authorList>
    </citation>
    <scope>NUCLEOTIDE SEQUENCE [LARGE SCALE GENOMIC DNA]</scope>
    <source>
        <strain evidence="1">ASO3-1</strain>
    </source>
</reference>
<evidence type="ECO:0008006" key="3">
    <source>
        <dbReference type="Google" id="ProtNLM"/>
    </source>
</evidence>
<dbReference type="eggNOG" id="COG5512">
    <property type="taxonomic scope" value="Bacteria"/>
</dbReference>
<dbReference type="OrthoDB" id="5471833at2"/>
<dbReference type="PANTHER" id="PTHR36456">
    <property type="entry name" value="UPF0232 PROTEIN SCO3875"/>
    <property type="match status" value="1"/>
</dbReference>
<protein>
    <recommendedName>
        <fullName evidence="3">DUF721 domain-containing protein</fullName>
    </recommendedName>
</protein>
<dbReference type="AlphaFoldDB" id="D6SRD0"/>
<sequence>MEPVNSLLDRFFQRNDPEGRHYLFTRICENWRRIVGGQFADMASPVGRKKHTLILGARDSIIIQELTFQQEELLKRINDFCGVVLFDNLRIELLMGRTPLDIPLVQNTSQKLEPRRPEQLGGLLHAFPEGSSIARCYAKYVEYFNKKT</sequence>
<gene>
    <name evidence="1" type="ORF">Dthio_PD0572</name>
</gene>
<evidence type="ECO:0000313" key="2">
    <source>
        <dbReference type="Proteomes" id="UP000005496"/>
    </source>
</evidence>
<evidence type="ECO:0000313" key="1">
    <source>
        <dbReference type="EMBL" id="EFI33246.1"/>
    </source>
</evidence>
<dbReference type="Proteomes" id="UP000005496">
    <property type="component" value="Unassembled WGS sequence"/>
</dbReference>
<accession>D6SRD0</accession>
<dbReference type="EMBL" id="ACJN02000003">
    <property type="protein sequence ID" value="EFI33246.1"/>
    <property type="molecule type" value="Genomic_DNA"/>
</dbReference>